<feature type="non-terminal residue" evidence="2">
    <location>
        <position position="168"/>
    </location>
</feature>
<dbReference type="Gene3D" id="1.25.40.10">
    <property type="entry name" value="Tetratricopeptide repeat domain"/>
    <property type="match status" value="1"/>
</dbReference>
<dbReference type="Pfam" id="PF00515">
    <property type="entry name" value="TPR_1"/>
    <property type="match status" value="1"/>
</dbReference>
<evidence type="ECO:0008006" key="4">
    <source>
        <dbReference type="Google" id="ProtNLM"/>
    </source>
</evidence>
<sequence length="168" mass="19389">MYSELRDLFVTAYFNHNWAEAIVWSTDLLERFSKEMKEEGVIARVWDNRGICIQHLGHRLDAILNFDKALEYETDDDLIAKIYCNKGAAYYDMGDLESAIEWLNKSIDIQPVPQSFLTLGNIYKHRGHLTKALTFYKRCVEADPEYADGHLVYGMALLKAGYLLGGWK</sequence>
<gene>
    <name evidence="2" type="ORF">GP486_008513</name>
</gene>
<dbReference type="SUPFAM" id="SSF48452">
    <property type="entry name" value="TPR-like"/>
    <property type="match status" value="1"/>
</dbReference>
<name>A0A9P8I8F6_9PEZI</name>
<comment type="caution">
    <text evidence="2">The sequence shown here is derived from an EMBL/GenBank/DDBJ whole genome shotgun (WGS) entry which is preliminary data.</text>
</comment>
<organism evidence="2 3">
    <name type="scientific">Trichoglossum hirsutum</name>
    <dbReference type="NCBI Taxonomy" id="265104"/>
    <lineage>
        <taxon>Eukaryota</taxon>
        <taxon>Fungi</taxon>
        <taxon>Dikarya</taxon>
        <taxon>Ascomycota</taxon>
        <taxon>Pezizomycotina</taxon>
        <taxon>Geoglossomycetes</taxon>
        <taxon>Geoglossales</taxon>
        <taxon>Geoglossaceae</taxon>
        <taxon>Trichoglossum</taxon>
    </lineage>
</organism>
<evidence type="ECO:0000313" key="2">
    <source>
        <dbReference type="EMBL" id="KAH0544517.1"/>
    </source>
</evidence>
<reference evidence="2" key="1">
    <citation type="submission" date="2021-03" db="EMBL/GenBank/DDBJ databases">
        <title>Comparative genomics and phylogenomic investigation of the class Geoglossomycetes provide insights into ecological specialization and systematics.</title>
        <authorList>
            <person name="Melie T."/>
            <person name="Pirro S."/>
            <person name="Miller A.N."/>
            <person name="Quandt A."/>
        </authorList>
    </citation>
    <scope>NUCLEOTIDE SEQUENCE</scope>
    <source>
        <strain evidence="2">CAQ_001_2017</strain>
    </source>
</reference>
<accession>A0A9P8I8F6</accession>
<dbReference type="Proteomes" id="UP000750711">
    <property type="component" value="Unassembled WGS sequence"/>
</dbReference>
<dbReference type="Pfam" id="PF13181">
    <property type="entry name" value="TPR_8"/>
    <property type="match status" value="1"/>
</dbReference>
<dbReference type="AlphaFoldDB" id="A0A9P8I8F6"/>
<feature type="repeat" description="TPR" evidence="1">
    <location>
        <begin position="80"/>
        <end position="113"/>
    </location>
</feature>
<dbReference type="InterPro" id="IPR011990">
    <property type="entry name" value="TPR-like_helical_dom_sf"/>
</dbReference>
<evidence type="ECO:0000256" key="1">
    <source>
        <dbReference type="PROSITE-ProRule" id="PRU00339"/>
    </source>
</evidence>
<protein>
    <recommendedName>
        <fullName evidence="4">Tetratricopeptide repeat protein</fullName>
    </recommendedName>
</protein>
<keyword evidence="1" id="KW-0802">TPR repeat</keyword>
<dbReference type="PROSITE" id="PS50005">
    <property type="entry name" value="TPR"/>
    <property type="match status" value="1"/>
</dbReference>
<dbReference type="PROSITE" id="PS50293">
    <property type="entry name" value="TPR_REGION"/>
    <property type="match status" value="1"/>
</dbReference>
<dbReference type="PANTHER" id="PTHR44523">
    <property type="entry name" value="TETRATRICOPEPTIDE REPEAT PROTEIN 13"/>
    <property type="match status" value="1"/>
</dbReference>
<dbReference type="InterPro" id="IPR019734">
    <property type="entry name" value="TPR_rpt"/>
</dbReference>
<keyword evidence="3" id="KW-1185">Reference proteome</keyword>
<dbReference type="SMART" id="SM00028">
    <property type="entry name" value="TPR"/>
    <property type="match status" value="3"/>
</dbReference>
<dbReference type="PANTHER" id="PTHR44523:SF1">
    <property type="entry name" value="TETRATRICOPEPTIDE REPEAT PROTEIN 13"/>
    <property type="match status" value="1"/>
</dbReference>
<evidence type="ECO:0000313" key="3">
    <source>
        <dbReference type="Proteomes" id="UP000750711"/>
    </source>
</evidence>
<proteinExistence type="predicted"/>
<dbReference type="EMBL" id="JAGHQM010003375">
    <property type="protein sequence ID" value="KAH0544517.1"/>
    <property type="molecule type" value="Genomic_DNA"/>
</dbReference>